<dbReference type="WBParaSite" id="JU765_v2.g4509.t1">
    <property type="protein sequence ID" value="JU765_v2.g4509.t1"/>
    <property type="gene ID" value="JU765_v2.g4509"/>
</dbReference>
<evidence type="ECO:0000313" key="1">
    <source>
        <dbReference type="Proteomes" id="UP000887576"/>
    </source>
</evidence>
<name>A0AC34R8R2_9BILA</name>
<evidence type="ECO:0000313" key="2">
    <source>
        <dbReference type="WBParaSite" id="JU765_v2.g4509.t1"/>
    </source>
</evidence>
<proteinExistence type="predicted"/>
<reference evidence="2" key="1">
    <citation type="submission" date="2022-11" db="UniProtKB">
        <authorList>
            <consortium name="WormBaseParasite"/>
        </authorList>
    </citation>
    <scope>IDENTIFICATION</scope>
</reference>
<organism evidence="1 2">
    <name type="scientific">Panagrolaimus sp. JU765</name>
    <dbReference type="NCBI Taxonomy" id="591449"/>
    <lineage>
        <taxon>Eukaryota</taxon>
        <taxon>Metazoa</taxon>
        <taxon>Ecdysozoa</taxon>
        <taxon>Nematoda</taxon>
        <taxon>Chromadorea</taxon>
        <taxon>Rhabditida</taxon>
        <taxon>Tylenchina</taxon>
        <taxon>Panagrolaimomorpha</taxon>
        <taxon>Panagrolaimoidea</taxon>
        <taxon>Panagrolaimidae</taxon>
        <taxon>Panagrolaimus</taxon>
    </lineage>
</organism>
<dbReference type="Proteomes" id="UP000887576">
    <property type="component" value="Unplaced"/>
</dbReference>
<sequence length="80" mass="9263">MFKPVLIQVDFCHLPSRNLSKSACPVFFQQFFSKKFFQIMSVFPSFSRLSSYLRTARKFLPSLSLAMTYSPILSLIVTFP</sequence>
<protein>
    <submittedName>
        <fullName evidence="2">Ovule protein</fullName>
    </submittedName>
</protein>
<accession>A0AC34R8R2</accession>